<evidence type="ECO:0000313" key="1">
    <source>
        <dbReference type="EMBL" id="AXG66335.1"/>
    </source>
</evidence>
<sequence length="57" mass="5931">MNITTVSVNGRSGIAAGVGKGPNAGKRFILWDDENGSDVGSWVPAESVMVTTPLDRV</sequence>
<protein>
    <submittedName>
        <fullName evidence="1">Uncharacterized protein</fullName>
    </submittedName>
</protein>
<gene>
    <name evidence="1" type="primary">256</name>
    <name evidence="1" type="ORF">SEA_ANNADREAMY_256</name>
</gene>
<dbReference type="RefSeq" id="YP_009839189.1">
    <property type="nucleotide sequence ID" value="NC_048719.1"/>
</dbReference>
<evidence type="ECO:0000313" key="2">
    <source>
        <dbReference type="Proteomes" id="UP000259354"/>
    </source>
</evidence>
<dbReference type="GeneID" id="55609398"/>
<dbReference type="KEGG" id="vg:55609398"/>
<proteinExistence type="predicted"/>
<dbReference type="EMBL" id="MH536811">
    <property type="protein sequence ID" value="AXG66335.1"/>
    <property type="molecule type" value="Genomic_DNA"/>
</dbReference>
<accession>A0A345GTR3</accession>
<organism evidence="1 2">
    <name type="scientific">Streptomyces phage Annadreamy</name>
    <dbReference type="NCBI Taxonomy" id="2250335"/>
    <lineage>
        <taxon>Viruses</taxon>
        <taxon>Duplodnaviria</taxon>
        <taxon>Heunggongvirae</taxon>
        <taxon>Uroviricota</taxon>
        <taxon>Caudoviricetes</taxon>
        <taxon>Stanwilliamsviridae</taxon>
        <taxon>Loccivirinae</taxon>
        <taxon>Annadreamyvirus</taxon>
        <taxon>Annadreamyvirus annadreamy</taxon>
    </lineage>
</organism>
<dbReference type="Proteomes" id="UP000259354">
    <property type="component" value="Segment"/>
</dbReference>
<reference evidence="1 2" key="1">
    <citation type="submission" date="2018-06" db="EMBL/GenBank/DDBJ databases">
        <authorList>
            <person name="Moussa A."/>
            <person name="Couoh J.M."/>
            <person name="Harbem L."/>
            <person name="Okocha J.C."/>
            <person name="Taylor D."/>
            <person name="Teutsch A.B."/>
            <person name="Smith B.R."/>
            <person name="Suri N."/>
            <person name="Layton S.R."/>
            <person name="Kim T."/>
            <person name="Hughes L.E."/>
            <person name="Garlena R.A."/>
            <person name="Russell D.A."/>
            <person name="Pope W.H."/>
            <person name="Jacobs-Sera D."/>
            <person name="Hatfull G.F."/>
        </authorList>
    </citation>
    <scope>NUCLEOTIDE SEQUENCE [LARGE SCALE GENOMIC DNA]</scope>
</reference>
<keyword evidence="2" id="KW-1185">Reference proteome</keyword>
<name>A0A345GTR3_9CAUD</name>